<dbReference type="GO" id="GO:0016491">
    <property type="term" value="F:oxidoreductase activity"/>
    <property type="evidence" value="ECO:0007669"/>
    <property type="project" value="UniProtKB-KW"/>
</dbReference>
<dbReference type="PANTHER" id="PTHR44196">
    <property type="entry name" value="DEHYDROGENASE/REDUCTASE SDR FAMILY MEMBER 7B"/>
    <property type="match status" value="1"/>
</dbReference>
<evidence type="ECO:0000256" key="2">
    <source>
        <dbReference type="ARBA" id="ARBA00023002"/>
    </source>
</evidence>
<organism evidence="4 5">
    <name type="scientific">Lactococcus nasutitermitis</name>
    <dbReference type="NCBI Taxonomy" id="1652957"/>
    <lineage>
        <taxon>Bacteria</taxon>
        <taxon>Bacillati</taxon>
        <taxon>Bacillota</taxon>
        <taxon>Bacilli</taxon>
        <taxon>Lactobacillales</taxon>
        <taxon>Streptococcaceae</taxon>
        <taxon>Lactococcus</taxon>
    </lineage>
</organism>
<evidence type="ECO:0000256" key="1">
    <source>
        <dbReference type="ARBA" id="ARBA00006484"/>
    </source>
</evidence>
<dbReference type="EC" id="1.-.-.-" evidence="4"/>
<dbReference type="InterPro" id="IPR036291">
    <property type="entry name" value="NAD(P)-bd_dom_sf"/>
</dbReference>
<reference evidence="5" key="1">
    <citation type="journal article" date="2019" name="Int. J. Syst. Evol. Microbiol.">
        <title>The Global Catalogue of Microorganisms (GCM) 10K type strain sequencing project: providing services to taxonomists for standard genome sequencing and annotation.</title>
        <authorList>
            <consortium name="The Broad Institute Genomics Platform"/>
            <consortium name="The Broad Institute Genome Sequencing Center for Infectious Disease"/>
            <person name="Wu L."/>
            <person name="Ma J."/>
        </authorList>
    </citation>
    <scope>NUCLEOTIDE SEQUENCE [LARGE SCALE GENOMIC DNA]</scope>
    <source>
        <strain evidence="5">CCUG 63287</strain>
    </source>
</reference>
<dbReference type="Gene3D" id="3.40.50.720">
    <property type="entry name" value="NAD(P)-binding Rossmann-like Domain"/>
    <property type="match status" value="1"/>
</dbReference>
<dbReference type="PRINTS" id="PR00081">
    <property type="entry name" value="GDHRDH"/>
</dbReference>
<dbReference type="SUPFAM" id="SSF51735">
    <property type="entry name" value="NAD(P)-binding Rossmann-fold domains"/>
    <property type="match status" value="1"/>
</dbReference>
<evidence type="ECO:0000256" key="3">
    <source>
        <dbReference type="RuleBase" id="RU000363"/>
    </source>
</evidence>
<dbReference type="PROSITE" id="PS00061">
    <property type="entry name" value="ADH_SHORT"/>
    <property type="match status" value="1"/>
</dbReference>
<proteinExistence type="inferred from homology"/>
<sequence length="227" mass="24999">MTRTIVITGATGDIAQEIVKKLSDDRLILLSRNLTELSKIYGNLSNVKLLENGSVIDENVDILINNAGFGLLTELSKMSEAQIDAQFQVNLMVPIELTRQLKPRVQLVNIVSIAAKLPSAKATIYAASKAGLLAFSDALRMELPELIVTTVNTGPVRTKFHVAQPDYLEKVGKTVLTAEKVADRIVKNLGEKKREINLPWQLALVAKIRAVFPAAVDFLSVKFFNFK</sequence>
<dbReference type="RefSeq" id="WP_213534403.1">
    <property type="nucleotide sequence ID" value="NZ_BOVQ01000003.1"/>
</dbReference>
<dbReference type="Proteomes" id="UP001595987">
    <property type="component" value="Unassembled WGS sequence"/>
</dbReference>
<comment type="caution">
    <text evidence="4">The sequence shown here is derived from an EMBL/GenBank/DDBJ whole genome shotgun (WGS) entry which is preliminary data.</text>
</comment>
<comment type="similarity">
    <text evidence="1 3">Belongs to the short-chain dehydrogenases/reductases (SDR) family.</text>
</comment>
<evidence type="ECO:0000313" key="5">
    <source>
        <dbReference type="Proteomes" id="UP001595987"/>
    </source>
</evidence>
<gene>
    <name evidence="4" type="ORF">ACFO26_00825</name>
</gene>
<dbReference type="PANTHER" id="PTHR44196:SF1">
    <property type="entry name" value="DEHYDROGENASE_REDUCTASE SDR FAMILY MEMBER 7B"/>
    <property type="match status" value="1"/>
</dbReference>
<name>A0ABV9JAV6_9LACT</name>
<keyword evidence="5" id="KW-1185">Reference proteome</keyword>
<dbReference type="InterPro" id="IPR002347">
    <property type="entry name" value="SDR_fam"/>
</dbReference>
<dbReference type="Pfam" id="PF00106">
    <property type="entry name" value="adh_short"/>
    <property type="match status" value="1"/>
</dbReference>
<dbReference type="EMBL" id="JBHSGD010000001">
    <property type="protein sequence ID" value="MFC4651451.1"/>
    <property type="molecule type" value="Genomic_DNA"/>
</dbReference>
<keyword evidence="2 4" id="KW-0560">Oxidoreductase</keyword>
<evidence type="ECO:0000313" key="4">
    <source>
        <dbReference type="EMBL" id="MFC4651451.1"/>
    </source>
</evidence>
<dbReference type="InterPro" id="IPR020904">
    <property type="entry name" value="Sc_DH/Rdtase_CS"/>
</dbReference>
<protein>
    <submittedName>
        <fullName evidence="4">SDR family NAD(P)-dependent oxidoreductase</fullName>
        <ecNumber evidence="4">1.-.-.-</ecNumber>
    </submittedName>
</protein>
<accession>A0ABV9JAV6</accession>
<dbReference type="PRINTS" id="PR00080">
    <property type="entry name" value="SDRFAMILY"/>
</dbReference>